<accession>A0A7Y4NBP6</accession>
<sequence>MNPWLTTLAIAAVLVLSRIGFRAWRRERLRRRWRALGPKLELSPAVAPARHLLVGSHRGHPVEVSLARTGGSRLRLLLDARLPEGFALTPQRWGRWGASKRQDLQVGQSLLDEAYLIQGANPAAVLRLMKEPAVREALLTLQQQGVRVQLVGQELLAPVRGDFNEETCRALLRDLARFASALREAAERHRAQADAARDAARSEIPVIGSRHPLFARGDFQELARLRAEFGERWTRHKALVFAGGVVGLVVGGVLWFVARGMPRPEGWDLTGLPVALLFIGASVAQAWSIHYQLLCPSCGNDVRHVEPDPLTPDGEDQPALSLDRCPHCDLRLR</sequence>
<organism evidence="2 3">
    <name type="scientific">Corallococcus exercitus</name>
    <dbReference type="NCBI Taxonomy" id="2316736"/>
    <lineage>
        <taxon>Bacteria</taxon>
        <taxon>Pseudomonadati</taxon>
        <taxon>Myxococcota</taxon>
        <taxon>Myxococcia</taxon>
        <taxon>Myxococcales</taxon>
        <taxon>Cystobacterineae</taxon>
        <taxon>Myxococcaceae</taxon>
        <taxon>Corallococcus</taxon>
    </lineage>
</organism>
<feature type="transmembrane region" description="Helical" evidence="1">
    <location>
        <begin position="238"/>
        <end position="258"/>
    </location>
</feature>
<dbReference type="Proteomes" id="UP000528460">
    <property type="component" value="Unassembled WGS sequence"/>
</dbReference>
<name>A0A7Y4NBP6_9BACT</name>
<evidence type="ECO:0000256" key="1">
    <source>
        <dbReference type="SAM" id="Phobius"/>
    </source>
</evidence>
<dbReference type="EMBL" id="JABFJW010000003">
    <property type="protein sequence ID" value="NOK07571.1"/>
    <property type="molecule type" value="Genomic_DNA"/>
</dbReference>
<gene>
    <name evidence="2" type="ORF">HNS30_00715</name>
</gene>
<dbReference type="AlphaFoldDB" id="A0A7Y4NBP6"/>
<keyword evidence="1" id="KW-0812">Transmembrane</keyword>
<evidence type="ECO:0000313" key="3">
    <source>
        <dbReference type="Proteomes" id="UP000528460"/>
    </source>
</evidence>
<reference evidence="2 3" key="1">
    <citation type="submission" date="2020-05" db="EMBL/GenBank/DDBJ databases">
        <authorList>
            <person name="Whitworth D."/>
        </authorList>
    </citation>
    <scope>NUCLEOTIDE SEQUENCE [LARGE SCALE GENOMIC DNA]</scope>
    <source>
        <strain evidence="2 3">CA046A</strain>
    </source>
</reference>
<evidence type="ECO:0000313" key="2">
    <source>
        <dbReference type="EMBL" id="NOK07571.1"/>
    </source>
</evidence>
<keyword evidence="1" id="KW-0472">Membrane</keyword>
<feature type="transmembrane region" description="Helical" evidence="1">
    <location>
        <begin position="6"/>
        <end position="24"/>
    </location>
</feature>
<proteinExistence type="predicted"/>
<comment type="caution">
    <text evidence="2">The sequence shown here is derived from an EMBL/GenBank/DDBJ whole genome shotgun (WGS) entry which is preliminary data.</text>
</comment>
<feature type="transmembrane region" description="Helical" evidence="1">
    <location>
        <begin position="270"/>
        <end position="287"/>
    </location>
</feature>
<dbReference type="RefSeq" id="WP_171411821.1">
    <property type="nucleotide sequence ID" value="NZ_JABFJW010000003.1"/>
</dbReference>
<protein>
    <submittedName>
        <fullName evidence="2">Uncharacterized protein</fullName>
    </submittedName>
</protein>
<keyword evidence="1" id="KW-1133">Transmembrane helix</keyword>